<dbReference type="GO" id="GO:0008270">
    <property type="term" value="F:zinc ion binding"/>
    <property type="evidence" value="ECO:0007669"/>
    <property type="project" value="UniProtKB-KW"/>
</dbReference>
<evidence type="ECO:0000259" key="7">
    <source>
        <dbReference type="PROSITE" id="PS51039"/>
    </source>
</evidence>
<accession>A0AAV2TWM0</accession>
<reference evidence="8" key="1">
    <citation type="submission" date="2024-06" db="EMBL/GenBank/DDBJ databases">
        <authorList>
            <person name="Liu X."/>
            <person name="Lenzi L."/>
            <person name="Haldenby T S."/>
            <person name="Uol C."/>
        </authorList>
    </citation>
    <scope>NUCLEOTIDE SEQUENCE</scope>
</reference>
<dbReference type="SUPFAM" id="SSF118310">
    <property type="entry name" value="AN1-like Zinc finger"/>
    <property type="match status" value="1"/>
</dbReference>
<feature type="domain" description="AN1-type" evidence="7">
    <location>
        <begin position="161"/>
        <end position="207"/>
    </location>
</feature>
<dbReference type="Pfam" id="PF01754">
    <property type="entry name" value="zf-A20"/>
    <property type="match status" value="1"/>
</dbReference>
<dbReference type="SUPFAM" id="SSF57716">
    <property type="entry name" value="Glucocorticoid receptor-like (DNA-binding domain)"/>
    <property type="match status" value="1"/>
</dbReference>
<keyword evidence="1" id="KW-0479">Metal-binding</keyword>
<dbReference type="PROSITE" id="PS51036">
    <property type="entry name" value="ZF_A20"/>
    <property type="match status" value="1"/>
</dbReference>
<dbReference type="FunFam" id="4.10.1110.10:FF:000001">
    <property type="entry name" value="Zinc finger AN1-type containing 6"/>
    <property type="match status" value="1"/>
</dbReference>
<dbReference type="Gene3D" id="1.20.5.4770">
    <property type="match status" value="1"/>
</dbReference>
<organism evidence="8 9">
    <name type="scientific">Calicophoron daubneyi</name>
    <name type="common">Rumen fluke</name>
    <name type="synonym">Paramphistomum daubneyi</name>
    <dbReference type="NCBI Taxonomy" id="300641"/>
    <lineage>
        <taxon>Eukaryota</taxon>
        <taxon>Metazoa</taxon>
        <taxon>Spiralia</taxon>
        <taxon>Lophotrochozoa</taxon>
        <taxon>Platyhelminthes</taxon>
        <taxon>Trematoda</taxon>
        <taxon>Digenea</taxon>
        <taxon>Plagiorchiida</taxon>
        <taxon>Pronocephalata</taxon>
        <taxon>Paramphistomoidea</taxon>
        <taxon>Paramphistomidae</taxon>
        <taxon>Calicophoron</taxon>
    </lineage>
</organism>
<dbReference type="InterPro" id="IPR000058">
    <property type="entry name" value="Znf_AN1"/>
</dbReference>
<dbReference type="Pfam" id="PF01428">
    <property type="entry name" value="zf-AN1"/>
    <property type="match status" value="1"/>
</dbReference>
<feature type="compositionally biased region" description="Low complexity" evidence="5">
    <location>
        <begin position="108"/>
        <end position="119"/>
    </location>
</feature>
<dbReference type="InterPro" id="IPR050652">
    <property type="entry name" value="AN1_A20_ZnFinger"/>
</dbReference>
<dbReference type="InterPro" id="IPR035896">
    <property type="entry name" value="AN1-like_Znf"/>
</dbReference>
<evidence type="ECO:0000259" key="6">
    <source>
        <dbReference type="PROSITE" id="PS51036"/>
    </source>
</evidence>
<dbReference type="AlphaFoldDB" id="A0AAV2TWM0"/>
<keyword evidence="2 4" id="KW-0863">Zinc-finger</keyword>
<keyword evidence="3" id="KW-0862">Zinc</keyword>
<evidence type="ECO:0000313" key="8">
    <source>
        <dbReference type="EMBL" id="CAL5141093.1"/>
    </source>
</evidence>
<comment type="caution">
    <text evidence="8">The sequence shown here is derived from an EMBL/GenBank/DDBJ whole genome shotgun (WGS) entry which is preliminary data.</text>
</comment>
<evidence type="ECO:0000313" key="9">
    <source>
        <dbReference type="Proteomes" id="UP001497525"/>
    </source>
</evidence>
<dbReference type="Gene3D" id="4.10.1110.10">
    <property type="entry name" value="AN1-like Zinc finger"/>
    <property type="match status" value="1"/>
</dbReference>
<dbReference type="PANTHER" id="PTHR10634">
    <property type="entry name" value="AN1-TYPE ZINC FINGER PROTEIN"/>
    <property type="match status" value="1"/>
</dbReference>
<dbReference type="PROSITE" id="PS51039">
    <property type="entry name" value="ZF_AN1"/>
    <property type="match status" value="1"/>
</dbReference>
<evidence type="ECO:0000256" key="1">
    <source>
        <dbReference type="ARBA" id="ARBA00022723"/>
    </source>
</evidence>
<proteinExistence type="predicted"/>
<evidence type="ECO:0000256" key="4">
    <source>
        <dbReference type="PROSITE-ProRule" id="PRU00449"/>
    </source>
</evidence>
<feature type="region of interest" description="Disordered" evidence="5">
    <location>
        <begin position="42"/>
        <end position="87"/>
    </location>
</feature>
<evidence type="ECO:0008006" key="10">
    <source>
        <dbReference type="Google" id="ProtNLM"/>
    </source>
</evidence>
<feature type="compositionally biased region" description="Polar residues" evidence="5">
    <location>
        <begin position="150"/>
        <end position="159"/>
    </location>
</feature>
<dbReference type="EMBL" id="CAXLJL010000822">
    <property type="protein sequence ID" value="CAL5141093.1"/>
    <property type="molecule type" value="Genomic_DNA"/>
</dbReference>
<gene>
    <name evidence="8" type="ORF">CDAUBV1_LOCUS16371</name>
</gene>
<evidence type="ECO:0000256" key="3">
    <source>
        <dbReference type="ARBA" id="ARBA00022833"/>
    </source>
</evidence>
<feature type="compositionally biased region" description="Basic and acidic residues" evidence="5">
    <location>
        <begin position="55"/>
        <end position="78"/>
    </location>
</feature>
<feature type="domain" description="A20-type" evidence="6">
    <location>
        <begin position="9"/>
        <end position="43"/>
    </location>
</feature>
<dbReference type="SMART" id="SM00154">
    <property type="entry name" value="ZnF_AN1"/>
    <property type="match status" value="1"/>
</dbReference>
<feature type="region of interest" description="Disordered" evidence="5">
    <location>
        <begin position="138"/>
        <end position="163"/>
    </location>
</feature>
<sequence>MEENKQQQQNIPLLCRNGCGFYGSPNFDGLCSKCHRSAHAQQTNAPKPECLGPKAESRLKDSEIERKSPESSAEKPRPCDSPAVASEKVPPVVIKVSSDLSPSEAAASGSDSKVSLSSSHPELQADAEVAAAGLSDHLLGSKEDSKPGSPASTCSSTESNGKKRPRCAICHKRVGLTGFTCRCGGLFCSTHRYSDLHSCTFDYREYGQEEIRRSNPQIVCPKIQKI</sequence>
<dbReference type="GO" id="GO:0003677">
    <property type="term" value="F:DNA binding"/>
    <property type="evidence" value="ECO:0007669"/>
    <property type="project" value="InterPro"/>
</dbReference>
<dbReference type="PANTHER" id="PTHR10634:SF149">
    <property type="entry name" value="AN1-TYPE DOMAIN-CONTAINING PROTEIN-RELATED"/>
    <property type="match status" value="1"/>
</dbReference>
<evidence type="ECO:0000256" key="2">
    <source>
        <dbReference type="ARBA" id="ARBA00022771"/>
    </source>
</evidence>
<name>A0AAV2TWM0_CALDB</name>
<protein>
    <recommendedName>
        <fullName evidence="10">AN1-type zinc finger protein 6</fullName>
    </recommendedName>
</protein>
<dbReference type="SMART" id="SM00259">
    <property type="entry name" value="ZnF_A20"/>
    <property type="match status" value="1"/>
</dbReference>
<dbReference type="Proteomes" id="UP001497525">
    <property type="component" value="Unassembled WGS sequence"/>
</dbReference>
<dbReference type="InterPro" id="IPR002653">
    <property type="entry name" value="Znf_A20"/>
</dbReference>
<feature type="region of interest" description="Disordered" evidence="5">
    <location>
        <begin position="99"/>
        <end position="122"/>
    </location>
</feature>
<evidence type="ECO:0000256" key="5">
    <source>
        <dbReference type="SAM" id="MobiDB-lite"/>
    </source>
</evidence>